<proteinExistence type="predicted"/>
<dbReference type="GO" id="GO:0047355">
    <property type="term" value="F:CDP-glycerol glycerophosphotransferase activity"/>
    <property type="evidence" value="ECO:0007669"/>
    <property type="project" value="InterPro"/>
</dbReference>
<protein>
    <submittedName>
        <fullName evidence="1">CDP-glycerol glycerophosphotransferase, TagB/SpsB family</fullName>
    </submittedName>
</protein>
<dbReference type="PIRSF" id="PIRSF028458">
    <property type="entry name" value="UCP028458_glyceroPtfrase"/>
    <property type="match status" value="1"/>
</dbReference>
<dbReference type="EMBL" id="FOLO01000014">
    <property type="protein sequence ID" value="SFC64560.1"/>
    <property type="molecule type" value="Genomic_DNA"/>
</dbReference>
<sequence length="348" mass="40340">MPSKRYLFYISKNYSFAILRPIQAAIVERGGEVAWFVMGRDISLEYFNKNEKRLQCVDEIKKFDPLAVLYPANIAPTFLPGINVAIFHGFDAGKLDKKGNNDHYKVRNCFDLYCTQGPESTAAFLELEKNHQSFKVKETGWSALDPLFQLNNMVNNKGKKTILLCSTFSKKLSCAPHLFEKVKQLSQTGKWRWLVQFHPKMSLEVVEKYKSIQNEHLEFIETDDVIPLLQQADVMVCDTSSVLIMFLLLHKPVVTFNNISPDDYLIDINDPEVLESSIENALLRPSRLMDKIQTFIDHTHPYNDANSSYRVLDAIDEVLEESKPVKAKSIDILRQFKMRKKLNYWKFW</sequence>
<dbReference type="SUPFAM" id="SSF53756">
    <property type="entry name" value="UDP-Glycosyltransferase/glycogen phosphorylase"/>
    <property type="match status" value="1"/>
</dbReference>
<accession>A0A1I1L4N8</accession>
<keyword evidence="1" id="KW-0808">Transferase</keyword>
<evidence type="ECO:0000313" key="1">
    <source>
        <dbReference type="EMBL" id="SFC64560.1"/>
    </source>
</evidence>
<dbReference type="GO" id="GO:0016020">
    <property type="term" value="C:membrane"/>
    <property type="evidence" value="ECO:0007669"/>
    <property type="project" value="InterPro"/>
</dbReference>
<dbReference type="AlphaFoldDB" id="A0A1I1L4N8"/>
<dbReference type="InterPro" id="IPR007554">
    <property type="entry name" value="Glycerophosphate_synth"/>
</dbReference>
<organism evidence="1 2">
    <name type="scientific">Pseudoalteromonas denitrificans DSM 6059</name>
    <dbReference type="NCBI Taxonomy" id="1123010"/>
    <lineage>
        <taxon>Bacteria</taxon>
        <taxon>Pseudomonadati</taxon>
        <taxon>Pseudomonadota</taxon>
        <taxon>Gammaproteobacteria</taxon>
        <taxon>Alteromonadales</taxon>
        <taxon>Pseudoalteromonadaceae</taxon>
        <taxon>Pseudoalteromonas</taxon>
    </lineage>
</organism>
<reference evidence="1 2" key="1">
    <citation type="submission" date="2016-10" db="EMBL/GenBank/DDBJ databases">
        <authorList>
            <person name="de Groot N.N."/>
        </authorList>
    </citation>
    <scope>NUCLEOTIDE SEQUENCE [LARGE SCALE GENOMIC DNA]</scope>
    <source>
        <strain evidence="1 2">DSM 6059</strain>
    </source>
</reference>
<dbReference type="InterPro" id="IPR043148">
    <property type="entry name" value="TagF_C"/>
</dbReference>
<dbReference type="Proteomes" id="UP000198862">
    <property type="component" value="Unassembled WGS sequence"/>
</dbReference>
<dbReference type="InterPro" id="IPR016886">
    <property type="entry name" value="UCP028458_glyceroPtfrase"/>
</dbReference>
<dbReference type="RefSeq" id="WP_091983559.1">
    <property type="nucleotide sequence ID" value="NZ_FOLO01000014.1"/>
</dbReference>
<name>A0A1I1L4N8_9GAMM</name>
<dbReference type="Pfam" id="PF04464">
    <property type="entry name" value="Glyphos_transf"/>
    <property type="match status" value="1"/>
</dbReference>
<dbReference type="Gene3D" id="3.40.50.12580">
    <property type="match status" value="1"/>
</dbReference>
<keyword evidence="2" id="KW-1185">Reference proteome</keyword>
<dbReference type="OrthoDB" id="6212418at2"/>
<dbReference type="STRING" id="1123010.SAMN02745724_02173"/>
<evidence type="ECO:0000313" key="2">
    <source>
        <dbReference type="Proteomes" id="UP000198862"/>
    </source>
</evidence>
<gene>
    <name evidence="1" type="ORF">SAMN02745724_02173</name>
</gene>